<evidence type="ECO:0000256" key="1">
    <source>
        <dbReference type="ARBA" id="ARBA00001964"/>
    </source>
</evidence>
<dbReference type="FunFam" id="3.40.50.970:FF:000001">
    <property type="entry name" value="Pyruvate dehydrogenase E1 beta subunit"/>
    <property type="match status" value="1"/>
</dbReference>
<dbReference type="Pfam" id="PF02780">
    <property type="entry name" value="Transketolase_C"/>
    <property type="match status" value="1"/>
</dbReference>
<dbReference type="InterPro" id="IPR009014">
    <property type="entry name" value="Transketo_C/PFOR_II"/>
</dbReference>
<dbReference type="Pfam" id="PF02779">
    <property type="entry name" value="Transket_pyr"/>
    <property type="match status" value="1"/>
</dbReference>
<dbReference type="SUPFAM" id="SSF52922">
    <property type="entry name" value="TK C-terminal domain-like"/>
    <property type="match status" value="1"/>
</dbReference>
<keyword evidence="7" id="KW-1185">Reference proteome</keyword>
<organism evidence="6 7">
    <name type="scientific">Luteibaculum oceani</name>
    <dbReference type="NCBI Taxonomy" id="1294296"/>
    <lineage>
        <taxon>Bacteria</taxon>
        <taxon>Pseudomonadati</taxon>
        <taxon>Bacteroidota</taxon>
        <taxon>Flavobacteriia</taxon>
        <taxon>Flavobacteriales</taxon>
        <taxon>Luteibaculaceae</taxon>
        <taxon>Luteibaculum</taxon>
    </lineage>
</organism>
<comment type="caution">
    <text evidence="6">The sequence shown here is derived from an EMBL/GenBank/DDBJ whole genome shotgun (WGS) entry which is preliminary data.</text>
</comment>
<evidence type="ECO:0000313" key="6">
    <source>
        <dbReference type="EMBL" id="TXC81361.1"/>
    </source>
</evidence>
<evidence type="ECO:0000259" key="5">
    <source>
        <dbReference type="SMART" id="SM00861"/>
    </source>
</evidence>
<dbReference type="EMBL" id="VORB01000004">
    <property type="protein sequence ID" value="TXC81361.1"/>
    <property type="molecule type" value="Genomic_DNA"/>
</dbReference>
<accession>A0A5C6VA48</accession>
<evidence type="ECO:0000256" key="3">
    <source>
        <dbReference type="ARBA" id="ARBA00023002"/>
    </source>
</evidence>
<dbReference type="Gene3D" id="3.40.50.970">
    <property type="match status" value="2"/>
</dbReference>
<dbReference type="RefSeq" id="WP_147014037.1">
    <property type="nucleotide sequence ID" value="NZ_VORB01000004.1"/>
</dbReference>
<dbReference type="InterPro" id="IPR033248">
    <property type="entry name" value="Transketolase_C"/>
</dbReference>
<gene>
    <name evidence="6" type="ORF">FRX97_04980</name>
</gene>
<proteinExistence type="predicted"/>
<protein>
    <submittedName>
        <fullName evidence="6">Dehydrogenase</fullName>
    </submittedName>
</protein>
<name>A0A5C6VA48_9FLAO</name>
<dbReference type="OrthoDB" id="9771835at2"/>
<dbReference type="Gene3D" id="3.40.50.920">
    <property type="match status" value="1"/>
</dbReference>
<dbReference type="InterPro" id="IPR029061">
    <property type="entry name" value="THDP-binding"/>
</dbReference>
<dbReference type="SUPFAM" id="SSF52518">
    <property type="entry name" value="Thiamin diphosphate-binding fold (THDP-binding)"/>
    <property type="match status" value="2"/>
</dbReference>
<feature type="domain" description="Transketolase-like pyrimidine-binding" evidence="5">
    <location>
        <begin position="354"/>
        <end position="527"/>
    </location>
</feature>
<dbReference type="InterPro" id="IPR001017">
    <property type="entry name" value="DH_E1"/>
</dbReference>
<dbReference type="AlphaFoldDB" id="A0A5C6VA48"/>
<dbReference type="SMART" id="SM00861">
    <property type="entry name" value="Transket_pyr"/>
    <property type="match status" value="1"/>
</dbReference>
<dbReference type="Pfam" id="PF00676">
    <property type="entry name" value="E1_dh"/>
    <property type="match status" value="1"/>
</dbReference>
<dbReference type="CDD" id="cd02000">
    <property type="entry name" value="TPP_E1_PDC_ADC_BCADC"/>
    <property type="match status" value="1"/>
</dbReference>
<dbReference type="CDD" id="cd07036">
    <property type="entry name" value="TPP_PYR_E1-PDHc-beta_like"/>
    <property type="match status" value="1"/>
</dbReference>
<reference evidence="6 7" key="1">
    <citation type="submission" date="2019-08" db="EMBL/GenBank/DDBJ databases">
        <title>Genome of Luteibaculum oceani JCM 18817.</title>
        <authorList>
            <person name="Bowman J.P."/>
        </authorList>
    </citation>
    <scope>NUCLEOTIDE SEQUENCE [LARGE SCALE GENOMIC DNA]</scope>
    <source>
        <strain evidence="6 7">JCM 18817</strain>
    </source>
</reference>
<dbReference type="Proteomes" id="UP000321168">
    <property type="component" value="Unassembled WGS sequence"/>
</dbReference>
<dbReference type="InterPro" id="IPR005475">
    <property type="entry name" value="Transketolase-like_Pyr-bd"/>
</dbReference>
<evidence type="ECO:0000256" key="4">
    <source>
        <dbReference type="ARBA" id="ARBA00023052"/>
    </source>
</evidence>
<dbReference type="PANTHER" id="PTHR43257:SF2">
    <property type="entry name" value="PYRUVATE DEHYDROGENASE E1 COMPONENT SUBUNIT BETA"/>
    <property type="match status" value="1"/>
</dbReference>
<dbReference type="GO" id="GO:0016624">
    <property type="term" value="F:oxidoreductase activity, acting on the aldehyde or oxo group of donors, disulfide as acceptor"/>
    <property type="evidence" value="ECO:0007669"/>
    <property type="project" value="InterPro"/>
</dbReference>
<comment type="cofactor">
    <cofactor evidence="1">
        <name>thiamine diphosphate</name>
        <dbReference type="ChEBI" id="CHEBI:58937"/>
    </cofactor>
</comment>
<keyword evidence="4" id="KW-0786">Thiamine pyrophosphate</keyword>
<comment type="function">
    <text evidence="2">E1 component of the 2-oxoglutarate dehydrogenase (OGDH) complex which catalyzes the decarboxylation of 2-oxoglutarate, the first step in the conversion of 2-oxoglutarate to succinyl-CoA and CO(2).</text>
</comment>
<evidence type="ECO:0000256" key="2">
    <source>
        <dbReference type="ARBA" id="ARBA00003906"/>
    </source>
</evidence>
<keyword evidence="3" id="KW-0560">Oxidoreductase</keyword>
<evidence type="ECO:0000313" key="7">
    <source>
        <dbReference type="Proteomes" id="UP000321168"/>
    </source>
</evidence>
<dbReference type="PANTHER" id="PTHR43257">
    <property type="entry name" value="PYRUVATE DEHYDROGENASE E1 COMPONENT BETA SUBUNIT"/>
    <property type="match status" value="1"/>
</dbReference>
<sequence>MFVDNRPINAFSPLSVGKSGFSDKELLNLYKQLLLPRVIENKMLSALRGGKISKWFSGFGQETLSVCAAAAMHPDEYICTMHRNLGVFTTRKVPLNRLFAQFMGKAEGYTKGRDRSFHFGAPEHNLVGMISHLGPQLGVADGLALNHKLREDKKAVLAFTGDGATSEGDFHEAMNVAAVWDLPVLFVVENNYWGLSTPYYEQYKCKQFIDKAVGYGMEAVQLDGNNPTELKQKLSDIADYVRTTGKPLLAECVTFRMRGHEEASGTAYYPEGLGETWSKRDGVEALKELLLREGIAGLEELAAMEESYAKKVKTALDEALAYDEIIPDPEVEMRDVYTSNIELKEESPGEKIEMRMIDAIKDALDVALDSYPELVLMGQDIADYGGVFKATEGLAEKFGKERVRNTPLCESAILGTSLGFGIAGGRSMVEMQFADFVSCGMTQIANNLAKIHYRWGAEPKVVVRMPTGAGVGAGPFHSQSLEAWFTKIPGLKVYFPSNAYDAKGLLLRAIADNNPVLFFEHKYLYRTVKSQVPSGFYTVDEGKASIAIEGDALTIITYGLGVHWAMEVADSVDASIEVLDLRTLVPMDWDSIYASVNKCNKAIVLQEDTISYGVASEIVSKIQENCFFNLDAPVMKVGSLDTPVPFAKNLENQFLPKERLKLAVEKLLQL</sequence>